<name>A0ACC6KLD3_9DEIO</name>
<sequence>MFVSSNSATAILAANMVQEGRIAFFDPINGFTGISWANMGLFPEDAVVFPESEVTRDPVRARNPEGGAPIVVDERITDTTITYELPILTPDATVRALHNGAPAVEMTAASMVGISVSPFDPGASVLGRFIMLAKIPGTDPARLCRLFWHPRAALQSNGVGDSQGSPTLLFNLSVRAFTYTPGVDFTDVAAQITPYGAIFNVPFNKIAGLLDKLDAEAAAV</sequence>
<dbReference type="EMBL" id="JAVDTP010000014">
    <property type="protein sequence ID" value="MDR6753424.1"/>
    <property type="molecule type" value="Genomic_DNA"/>
</dbReference>
<protein>
    <submittedName>
        <fullName evidence="1">Uncharacterized protein</fullName>
    </submittedName>
</protein>
<dbReference type="Proteomes" id="UP001252370">
    <property type="component" value="Unassembled WGS sequence"/>
</dbReference>
<keyword evidence="2" id="KW-1185">Reference proteome</keyword>
<gene>
    <name evidence="1" type="ORF">J2Y01_003947</name>
</gene>
<reference evidence="1" key="1">
    <citation type="submission" date="2023-07" db="EMBL/GenBank/DDBJ databases">
        <title>Sorghum-associated microbial communities from plants grown in Nebraska, USA.</title>
        <authorList>
            <person name="Schachtman D."/>
        </authorList>
    </citation>
    <scope>NUCLEOTIDE SEQUENCE</scope>
    <source>
        <strain evidence="1">BE73</strain>
    </source>
</reference>
<comment type="caution">
    <text evidence="1">The sequence shown here is derived from an EMBL/GenBank/DDBJ whole genome shotgun (WGS) entry which is preliminary data.</text>
</comment>
<organism evidence="1 2">
    <name type="scientific">Deinococcus soli</name>
    <name type="common">ex Cha et al. 2016</name>
    <dbReference type="NCBI Taxonomy" id="1309411"/>
    <lineage>
        <taxon>Bacteria</taxon>
        <taxon>Thermotogati</taxon>
        <taxon>Deinococcota</taxon>
        <taxon>Deinococci</taxon>
        <taxon>Deinococcales</taxon>
        <taxon>Deinococcaceae</taxon>
        <taxon>Deinococcus</taxon>
    </lineage>
</organism>
<accession>A0ACC6KLD3</accession>
<proteinExistence type="predicted"/>
<evidence type="ECO:0000313" key="1">
    <source>
        <dbReference type="EMBL" id="MDR6753424.1"/>
    </source>
</evidence>
<evidence type="ECO:0000313" key="2">
    <source>
        <dbReference type="Proteomes" id="UP001252370"/>
    </source>
</evidence>